<protein>
    <submittedName>
        <fullName evidence="2">Uncharacterized protein</fullName>
    </submittedName>
</protein>
<name>A0A8S5L8J2_9CAUD</name>
<reference evidence="2" key="1">
    <citation type="journal article" date="2021" name="Proc. Natl. Acad. Sci. U.S.A.">
        <title>A Catalog of Tens of Thousands of Viruses from Human Metagenomes Reveals Hidden Associations with Chronic Diseases.</title>
        <authorList>
            <person name="Tisza M.J."/>
            <person name="Buck C.B."/>
        </authorList>
    </citation>
    <scope>NUCLEOTIDE SEQUENCE</scope>
    <source>
        <strain evidence="2">CtDmQ3</strain>
    </source>
</reference>
<organism evidence="2">
    <name type="scientific">Siphoviridae sp. ctDmQ3</name>
    <dbReference type="NCBI Taxonomy" id="2823570"/>
    <lineage>
        <taxon>Viruses</taxon>
        <taxon>Duplodnaviria</taxon>
        <taxon>Heunggongvirae</taxon>
        <taxon>Uroviricota</taxon>
        <taxon>Caudoviricetes</taxon>
    </lineage>
</organism>
<keyword evidence="1" id="KW-0812">Transmembrane</keyword>
<accession>A0A8S5L8J2</accession>
<feature type="transmembrane region" description="Helical" evidence="1">
    <location>
        <begin position="7"/>
        <end position="25"/>
    </location>
</feature>
<proteinExistence type="predicted"/>
<sequence>MILCQYLLGLFFELFAGGVYLLFFIGTYAMVIIGTFYLTIYLFSQTAIFLLFSC</sequence>
<dbReference type="EMBL" id="BK014653">
    <property type="protein sequence ID" value="DAD66082.1"/>
    <property type="molecule type" value="Genomic_DNA"/>
</dbReference>
<evidence type="ECO:0000256" key="1">
    <source>
        <dbReference type="SAM" id="Phobius"/>
    </source>
</evidence>
<evidence type="ECO:0000313" key="2">
    <source>
        <dbReference type="EMBL" id="DAD66082.1"/>
    </source>
</evidence>
<feature type="transmembrane region" description="Helical" evidence="1">
    <location>
        <begin position="31"/>
        <end position="52"/>
    </location>
</feature>
<keyword evidence="1" id="KW-0472">Membrane</keyword>
<keyword evidence="1" id="KW-1133">Transmembrane helix</keyword>